<dbReference type="PANTHER" id="PTHR33492:SF9">
    <property type="entry name" value="GB|AAB80672.1"/>
    <property type="match status" value="1"/>
</dbReference>
<dbReference type="Gene3D" id="1.10.510.10">
    <property type="entry name" value="Transferase(Phosphotransferase) domain 1"/>
    <property type="match status" value="1"/>
</dbReference>
<evidence type="ECO:0000313" key="3">
    <source>
        <dbReference type="Proteomes" id="UP000626092"/>
    </source>
</evidence>
<dbReference type="EMBL" id="WJXA01000003">
    <property type="protein sequence ID" value="KAF7148730.1"/>
    <property type="molecule type" value="Genomic_DNA"/>
</dbReference>
<keyword evidence="3" id="KW-1185">Reference proteome</keyword>
<comment type="caution">
    <text evidence="2">The sequence shown here is derived from an EMBL/GenBank/DDBJ whole genome shotgun (WGS) entry which is preliminary data.</text>
</comment>
<dbReference type="Proteomes" id="UP000626092">
    <property type="component" value="Unassembled WGS sequence"/>
</dbReference>
<feature type="compositionally biased region" description="Basic and acidic residues" evidence="1">
    <location>
        <begin position="1"/>
        <end position="10"/>
    </location>
</feature>
<feature type="region of interest" description="Disordered" evidence="1">
    <location>
        <begin position="1"/>
        <end position="154"/>
    </location>
</feature>
<feature type="region of interest" description="Disordered" evidence="1">
    <location>
        <begin position="180"/>
        <end position="205"/>
    </location>
</feature>
<dbReference type="AlphaFoldDB" id="A0A834HAH6"/>
<dbReference type="SUPFAM" id="SSF56112">
    <property type="entry name" value="Protein kinase-like (PK-like)"/>
    <property type="match status" value="1"/>
</dbReference>
<sequence length="972" mass="107831">MGDKKGDSTTKNHLSSSSPKDPLDQESTETKPPQQHHRHHSPTTVSPPFISTPLYVPTSSPNFDPQQQQQFDPAVNPKRPRYTSAQWKPLPSPSSQQPKLPQITTLITTEPPHTTAASSTETASSPSHSPSPSSSKPEATGDHQLQHQLRKGKYVSPVWKPNEMLWLARAWKAQYQGGDAEGAAQASGGDAAAGTQPSRGKTRAEKDREVAEFLNRHGVSRDAKTAGTKWDNMLGEFRKVFEWERGGEREQVGKSYFRLSPYERKLHRLPASFDEEVFEELSPFMGSKMRTPQGRAVLISAGGSGDSRSPHAASAMGAKALLPPPPFREEDVSLSGRTKQIILPSGGDAYFHGSRGSLPGFESPLDISAPSASTTSWKEIRRIGKVRMIWEESVSIWGEEGDHHRGRVKVSGSNFLEADELTFLDDSTVACTMEAFEDGPLRGFSVDRFVSGQQIKVFGRRKSSSSTPAAAAAIPPGFNERGQLPYTEPSIRSIPPWEFQDPTEYYLGCLRLPPPALPTLLELSWHLQEPPPEELHFPLRKDVYRDLPQGRELFFTTTSELLDCRAATFDLLSPIIKTNPSMTASSRDSFIGLWDDCINRIVARFCSNIDMVRKPPSSSLAETLKDQWPNVTGFLRGFCLWRGEESDQLREGHVDPSSSIVQKLFWSYADLPYVLGYYAVGYIVTFCALSRSQDRIIRTDLYTLDLSTPAERMKALVPCWRIAGLLPLLADRCFNFINNGNPHKPLLYTDFERIDLGNGNITETTPTTFIRYFPSKRKWAAVKEIYDFLDRVPHAEHILRSSEKDLALVFKPRGCKFKPTNCDQLVDALKHVTEALVALHDLSFMHRDLGWDKVMRGVERDGDPWFVVGFDEAVGAPQIYPHAAASGRHAPEMGRGLHGVKVDVWGVGQLVKSCGLVGVPKLLRELQNRCLDHNPEQRPTAAECYHHLMQLQSSLQSAAASGAAGGSGGGGY</sequence>
<feature type="compositionally biased region" description="Low complexity" evidence="1">
    <location>
        <begin position="63"/>
        <end position="73"/>
    </location>
</feature>
<accession>A0A834HAH6</accession>
<dbReference type="InterPro" id="IPR011009">
    <property type="entry name" value="Kinase-like_dom_sf"/>
</dbReference>
<feature type="compositionally biased region" description="Low complexity" evidence="1">
    <location>
        <begin position="180"/>
        <end position="194"/>
    </location>
</feature>
<feature type="compositionally biased region" description="Low complexity" evidence="1">
    <location>
        <begin position="93"/>
        <end position="138"/>
    </location>
</feature>
<gene>
    <name evidence="2" type="ORF">RHSIM_Rhsim03G0174100</name>
</gene>
<dbReference type="OrthoDB" id="2379186at2759"/>
<organism evidence="2 3">
    <name type="scientific">Rhododendron simsii</name>
    <name type="common">Sims's rhododendron</name>
    <dbReference type="NCBI Taxonomy" id="118357"/>
    <lineage>
        <taxon>Eukaryota</taxon>
        <taxon>Viridiplantae</taxon>
        <taxon>Streptophyta</taxon>
        <taxon>Embryophyta</taxon>
        <taxon>Tracheophyta</taxon>
        <taxon>Spermatophyta</taxon>
        <taxon>Magnoliopsida</taxon>
        <taxon>eudicotyledons</taxon>
        <taxon>Gunneridae</taxon>
        <taxon>Pentapetalae</taxon>
        <taxon>asterids</taxon>
        <taxon>Ericales</taxon>
        <taxon>Ericaceae</taxon>
        <taxon>Ericoideae</taxon>
        <taxon>Rhodoreae</taxon>
        <taxon>Rhododendron</taxon>
    </lineage>
</organism>
<evidence type="ECO:0000256" key="1">
    <source>
        <dbReference type="SAM" id="MobiDB-lite"/>
    </source>
</evidence>
<feature type="region of interest" description="Disordered" evidence="1">
    <location>
        <begin position="302"/>
        <end position="322"/>
    </location>
</feature>
<protein>
    <submittedName>
        <fullName evidence="2">Uncharacterized protein</fullName>
    </submittedName>
</protein>
<name>A0A834HAH6_RHOSS</name>
<reference evidence="2" key="1">
    <citation type="submission" date="2019-11" db="EMBL/GenBank/DDBJ databases">
        <authorList>
            <person name="Liu Y."/>
            <person name="Hou J."/>
            <person name="Li T.-Q."/>
            <person name="Guan C.-H."/>
            <person name="Wu X."/>
            <person name="Wu H.-Z."/>
            <person name="Ling F."/>
            <person name="Zhang R."/>
            <person name="Shi X.-G."/>
            <person name="Ren J.-P."/>
            <person name="Chen E.-F."/>
            <person name="Sun J.-M."/>
        </authorList>
    </citation>
    <scope>NUCLEOTIDE SEQUENCE</scope>
    <source>
        <strain evidence="2">Adult_tree_wgs_1</strain>
        <tissue evidence="2">Leaves</tissue>
    </source>
</reference>
<dbReference type="PANTHER" id="PTHR33492">
    <property type="entry name" value="OSJNBA0043A12.37 PROTEIN-RELATED"/>
    <property type="match status" value="1"/>
</dbReference>
<proteinExistence type="predicted"/>
<evidence type="ECO:0000313" key="2">
    <source>
        <dbReference type="EMBL" id="KAF7148730.1"/>
    </source>
</evidence>